<dbReference type="Gene3D" id="3.30.565.10">
    <property type="entry name" value="Histidine kinase-like ATPase, C-terminal domain"/>
    <property type="match status" value="1"/>
</dbReference>
<dbReference type="Proteomes" id="UP001597118">
    <property type="component" value="Unassembled WGS sequence"/>
</dbReference>
<evidence type="ECO:0000256" key="2">
    <source>
        <dbReference type="ARBA" id="ARBA00012438"/>
    </source>
</evidence>
<feature type="transmembrane region" description="Helical" evidence="7">
    <location>
        <begin position="300"/>
        <end position="322"/>
    </location>
</feature>
<keyword evidence="7" id="KW-0812">Transmembrane</keyword>
<dbReference type="EC" id="2.7.13.3" evidence="2"/>
<dbReference type="InterPro" id="IPR036097">
    <property type="entry name" value="HisK_dim/P_sf"/>
</dbReference>
<proteinExistence type="predicted"/>
<comment type="caution">
    <text evidence="9">The sequence shown here is derived from an EMBL/GenBank/DDBJ whole genome shotgun (WGS) entry which is preliminary data.</text>
</comment>
<evidence type="ECO:0000313" key="9">
    <source>
        <dbReference type="EMBL" id="MFD1629523.1"/>
    </source>
</evidence>
<dbReference type="SMART" id="SM00388">
    <property type="entry name" value="HisKA"/>
    <property type="match status" value="1"/>
</dbReference>
<evidence type="ECO:0000256" key="7">
    <source>
        <dbReference type="SAM" id="Phobius"/>
    </source>
</evidence>
<evidence type="ECO:0000313" key="10">
    <source>
        <dbReference type="Proteomes" id="UP001597118"/>
    </source>
</evidence>
<dbReference type="GO" id="GO:0016301">
    <property type="term" value="F:kinase activity"/>
    <property type="evidence" value="ECO:0007669"/>
    <property type="project" value="UniProtKB-KW"/>
</dbReference>
<accession>A0ABW4IB74</accession>
<dbReference type="SUPFAM" id="SSF55874">
    <property type="entry name" value="ATPase domain of HSP90 chaperone/DNA topoisomerase II/histidine kinase"/>
    <property type="match status" value="1"/>
</dbReference>
<dbReference type="CDD" id="cd00082">
    <property type="entry name" value="HisKA"/>
    <property type="match status" value="1"/>
</dbReference>
<dbReference type="InterPro" id="IPR005467">
    <property type="entry name" value="His_kinase_dom"/>
</dbReference>
<dbReference type="PROSITE" id="PS50109">
    <property type="entry name" value="HIS_KIN"/>
    <property type="match status" value="1"/>
</dbReference>
<evidence type="ECO:0000256" key="3">
    <source>
        <dbReference type="ARBA" id="ARBA00022553"/>
    </source>
</evidence>
<dbReference type="InterPro" id="IPR050351">
    <property type="entry name" value="BphY/WalK/GraS-like"/>
</dbReference>
<dbReference type="Gene3D" id="1.10.287.130">
    <property type="match status" value="1"/>
</dbReference>
<organism evidence="9 10">
    <name type="scientific">Pseudopedobacter beijingensis</name>
    <dbReference type="NCBI Taxonomy" id="1207056"/>
    <lineage>
        <taxon>Bacteria</taxon>
        <taxon>Pseudomonadati</taxon>
        <taxon>Bacteroidota</taxon>
        <taxon>Sphingobacteriia</taxon>
        <taxon>Sphingobacteriales</taxon>
        <taxon>Sphingobacteriaceae</taxon>
        <taxon>Pseudopedobacter</taxon>
    </lineage>
</organism>
<comment type="catalytic activity">
    <reaction evidence="1">
        <text>ATP + protein L-histidine = ADP + protein N-phospho-L-histidine.</text>
        <dbReference type="EC" id="2.7.13.3"/>
    </reaction>
</comment>
<keyword evidence="10" id="KW-1185">Reference proteome</keyword>
<evidence type="ECO:0000256" key="1">
    <source>
        <dbReference type="ARBA" id="ARBA00000085"/>
    </source>
</evidence>
<dbReference type="PANTHER" id="PTHR45453">
    <property type="entry name" value="PHOSPHATE REGULON SENSOR PROTEIN PHOR"/>
    <property type="match status" value="1"/>
</dbReference>
<dbReference type="PANTHER" id="PTHR45453:SF1">
    <property type="entry name" value="PHOSPHATE REGULON SENSOR PROTEIN PHOR"/>
    <property type="match status" value="1"/>
</dbReference>
<keyword evidence="5 9" id="KW-0418">Kinase</keyword>
<evidence type="ECO:0000256" key="4">
    <source>
        <dbReference type="ARBA" id="ARBA00022679"/>
    </source>
</evidence>
<dbReference type="EMBL" id="JBHUDG010000005">
    <property type="protein sequence ID" value="MFD1629523.1"/>
    <property type="molecule type" value="Genomic_DNA"/>
</dbReference>
<evidence type="ECO:0000256" key="6">
    <source>
        <dbReference type="ARBA" id="ARBA00023012"/>
    </source>
</evidence>
<dbReference type="InterPro" id="IPR004358">
    <property type="entry name" value="Sig_transdc_His_kin-like_C"/>
</dbReference>
<feature type="transmembrane region" description="Helical" evidence="7">
    <location>
        <begin position="12"/>
        <end position="33"/>
    </location>
</feature>
<dbReference type="PRINTS" id="PR00344">
    <property type="entry name" value="BCTRLSENSOR"/>
</dbReference>
<dbReference type="InterPro" id="IPR003661">
    <property type="entry name" value="HisK_dim/P_dom"/>
</dbReference>
<feature type="domain" description="Histidine kinase" evidence="8">
    <location>
        <begin position="341"/>
        <end position="557"/>
    </location>
</feature>
<keyword evidence="4" id="KW-0808">Transferase</keyword>
<sequence length="558" mass="64994">MRADKLNFKRNLLLIIIFLILLSVSLIVALGLGHNLIKKYVESEFYSLKIDVLEETMEPYETFFQQAIPEVSYYQGYLDSLSASNYADSVLEKYPFVDHMIFYDSYISDRGITHGITIRNLGIGIKNIYRFGRNLPPDSTVIYQRKKPGELSLKNSDEFNNIGLKVASFIESADTTKNFSNETIFKVFYNITSNRISYLNVPRREEIALFQDLMNSKTEKAPEYEMDLFSFELNPYKLRIANKHQNIYQKTTIRELSYDPILEHTNILQTSIPLSGAFSDYKLYFSTDKNYLQGEVNRRFLPLAFGVFFIYFIIIFITFLIYRNFSISRKLFKLQYDFVNNLTHEFKTPVSVIKIAGNNIKSAQKLSLEEQRHYGKILDEEADKLNDLMNKLLSFTQIENKTIKVKQEEINPEIFSQNIIDGYQLKYPDYEIELDIKKNVKTFLSDPVLLTSIYQNLIENAYKYSKPGTKYLKITISRSRKNIVFSFKDKGIGISPAEMDNIFKKFYRIESEYNQQGSIGLGLAFCKELINLMKGDITVKSKEKTGSEFKVELPYIKK</sequence>
<keyword evidence="7" id="KW-1133">Transmembrane helix</keyword>
<keyword evidence="3" id="KW-0597">Phosphoprotein</keyword>
<evidence type="ECO:0000256" key="5">
    <source>
        <dbReference type="ARBA" id="ARBA00022777"/>
    </source>
</evidence>
<dbReference type="Pfam" id="PF02518">
    <property type="entry name" value="HATPase_c"/>
    <property type="match status" value="1"/>
</dbReference>
<dbReference type="RefSeq" id="WP_379661904.1">
    <property type="nucleotide sequence ID" value="NZ_JBHUDG010000005.1"/>
</dbReference>
<dbReference type="InterPro" id="IPR003594">
    <property type="entry name" value="HATPase_dom"/>
</dbReference>
<name>A0ABW4IB74_9SPHI</name>
<keyword evidence="7" id="KW-0472">Membrane</keyword>
<protein>
    <recommendedName>
        <fullName evidence="2">histidine kinase</fullName>
        <ecNumber evidence="2">2.7.13.3</ecNumber>
    </recommendedName>
</protein>
<evidence type="ECO:0000259" key="8">
    <source>
        <dbReference type="PROSITE" id="PS50109"/>
    </source>
</evidence>
<gene>
    <name evidence="9" type="ORF">ACFSAH_06520</name>
</gene>
<dbReference type="InterPro" id="IPR036890">
    <property type="entry name" value="HATPase_C_sf"/>
</dbReference>
<dbReference type="Pfam" id="PF00512">
    <property type="entry name" value="HisKA"/>
    <property type="match status" value="1"/>
</dbReference>
<keyword evidence="6" id="KW-0902">Two-component regulatory system</keyword>
<dbReference type="SUPFAM" id="SSF47384">
    <property type="entry name" value="Homodimeric domain of signal transducing histidine kinase"/>
    <property type="match status" value="1"/>
</dbReference>
<dbReference type="SMART" id="SM00387">
    <property type="entry name" value="HATPase_c"/>
    <property type="match status" value="1"/>
</dbReference>
<reference evidence="10" key="1">
    <citation type="journal article" date="2019" name="Int. J. Syst. Evol. Microbiol.">
        <title>The Global Catalogue of Microorganisms (GCM) 10K type strain sequencing project: providing services to taxonomists for standard genome sequencing and annotation.</title>
        <authorList>
            <consortium name="The Broad Institute Genomics Platform"/>
            <consortium name="The Broad Institute Genome Sequencing Center for Infectious Disease"/>
            <person name="Wu L."/>
            <person name="Ma J."/>
        </authorList>
    </citation>
    <scope>NUCLEOTIDE SEQUENCE [LARGE SCALE GENOMIC DNA]</scope>
    <source>
        <strain evidence="10">CCUG 53762</strain>
    </source>
</reference>